<proteinExistence type="predicted"/>
<gene>
    <name evidence="1" type="ORF">NA56DRAFT_706772</name>
</gene>
<accession>A0A2J6PVV0</accession>
<dbReference type="Proteomes" id="UP000235672">
    <property type="component" value="Unassembled WGS sequence"/>
</dbReference>
<evidence type="ECO:0000313" key="2">
    <source>
        <dbReference type="Proteomes" id="UP000235672"/>
    </source>
</evidence>
<protein>
    <submittedName>
        <fullName evidence="1">Uncharacterized protein</fullName>
    </submittedName>
</protein>
<dbReference type="EMBL" id="KZ613495">
    <property type="protein sequence ID" value="PMD18161.1"/>
    <property type="molecule type" value="Genomic_DNA"/>
</dbReference>
<dbReference type="AlphaFoldDB" id="A0A2J6PVV0"/>
<sequence>MKITPIPRSDNASCKQKKQANYWVKCLAERGNGGVLPMGAFGIELVERVSEVTIIRTTRLVVAILVRNGKEEEIDEVMTQLSNRPSEEAISSPHSSATPGIPAMLLKYRPAGRPQCPAYTTFMASVDANYQPDVDLHFYLILLERKHTRHMQNKQKSKLTLVLAFCRSPDEYYVLRSSLAADVRIGAAPGPIFISSSLGHATRG</sequence>
<evidence type="ECO:0000313" key="1">
    <source>
        <dbReference type="EMBL" id="PMD18161.1"/>
    </source>
</evidence>
<keyword evidence="2" id="KW-1185">Reference proteome</keyword>
<organism evidence="1 2">
    <name type="scientific">Hyaloscypha hepaticicola</name>
    <dbReference type="NCBI Taxonomy" id="2082293"/>
    <lineage>
        <taxon>Eukaryota</taxon>
        <taxon>Fungi</taxon>
        <taxon>Dikarya</taxon>
        <taxon>Ascomycota</taxon>
        <taxon>Pezizomycotina</taxon>
        <taxon>Leotiomycetes</taxon>
        <taxon>Helotiales</taxon>
        <taxon>Hyaloscyphaceae</taxon>
        <taxon>Hyaloscypha</taxon>
    </lineage>
</organism>
<reference evidence="1 2" key="1">
    <citation type="submission" date="2016-05" db="EMBL/GenBank/DDBJ databases">
        <title>A degradative enzymes factory behind the ericoid mycorrhizal symbiosis.</title>
        <authorList>
            <consortium name="DOE Joint Genome Institute"/>
            <person name="Martino E."/>
            <person name="Morin E."/>
            <person name="Grelet G."/>
            <person name="Kuo A."/>
            <person name="Kohler A."/>
            <person name="Daghino S."/>
            <person name="Barry K."/>
            <person name="Choi C."/>
            <person name="Cichocki N."/>
            <person name="Clum A."/>
            <person name="Copeland A."/>
            <person name="Hainaut M."/>
            <person name="Haridas S."/>
            <person name="Labutti K."/>
            <person name="Lindquist E."/>
            <person name="Lipzen A."/>
            <person name="Khouja H.-R."/>
            <person name="Murat C."/>
            <person name="Ohm R."/>
            <person name="Olson A."/>
            <person name="Spatafora J."/>
            <person name="Veneault-Fourrey C."/>
            <person name="Henrissat B."/>
            <person name="Grigoriev I."/>
            <person name="Martin F."/>
            <person name="Perotto S."/>
        </authorList>
    </citation>
    <scope>NUCLEOTIDE SEQUENCE [LARGE SCALE GENOMIC DNA]</scope>
    <source>
        <strain evidence="1 2">UAMH 7357</strain>
    </source>
</reference>
<name>A0A2J6PVV0_9HELO</name>